<comment type="caution">
    <text evidence="4">The sequence shown here is derived from an EMBL/GenBank/DDBJ whole genome shotgun (WGS) entry which is preliminary data.</text>
</comment>
<organism evidence="4 5">
    <name type="scientific">Nocardia uniformis</name>
    <dbReference type="NCBI Taxonomy" id="53432"/>
    <lineage>
        <taxon>Bacteria</taxon>
        <taxon>Bacillati</taxon>
        <taxon>Actinomycetota</taxon>
        <taxon>Actinomycetes</taxon>
        <taxon>Mycobacteriales</taxon>
        <taxon>Nocardiaceae</taxon>
        <taxon>Nocardia</taxon>
    </lineage>
</organism>
<dbReference type="Proteomes" id="UP000586827">
    <property type="component" value="Unassembled WGS sequence"/>
</dbReference>
<keyword evidence="2" id="KW-0472">Membrane</keyword>
<evidence type="ECO:0000313" key="4">
    <source>
        <dbReference type="EMBL" id="NNH73838.1"/>
    </source>
</evidence>
<keyword evidence="2" id="KW-0812">Transmembrane</keyword>
<sequence>MYKHRNRFAALTPESVNAPTPNQSTGQKEPRARRMLSRRWLIAAMVAISVGAVGLLAAHSCSPQPGGDPDPMNTVRVAHGPTATTEGVPVGYSRDRAGAATAAVNTIQALTQAGQGRLRMATVEHAIVARDPGPGLRRSLGIGANRAPDRGVVNLVPAAVSVPEFSPFSARVTVWTVAVSRAAISDGDRVSVITAWATHTVSLVWEAEDWKAKELVSQVGPTPEQTVAPDTGSPLNGTFESGYYSFYVN</sequence>
<evidence type="ECO:0000256" key="2">
    <source>
        <dbReference type="SAM" id="Phobius"/>
    </source>
</evidence>
<dbReference type="Pfam" id="PF26526">
    <property type="entry name" value="DUF8175"/>
    <property type="match status" value="1"/>
</dbReference>
<feature type="domain" description="DUF8175" evidence="3">
    <location>
        <begin position="78"/>
        <end position="215"/>
    </location>
</feature>
<feature type="region of interest" description="Disordered" evidence="1">
    <location>
        <begin position="1"/>
        <end position="32"/>
    </location>
</feature>
<accession>A0A849C7W9</accession>
<feature type="transmembrane region" description="Helical" evidence="2">
    <location>
        <begin position="40"/>
        <end position="58"/>
    </location>
</feature>
<evidence type="ECO:0000259" key="3">
    <source>
        <dbReference type="Pfam" id="PF26526"/>
    </source>
</evidence>
<dbReference type="EMBL" id="JABELX010000011">
    <property type="protein sequence ID" value="NNH73838.1"/>
    <property type="molecule type" value="Genomic_DNA"/>
</dbReference>
<dbReference type="AlphaFoldDB" id="A0A849C7W9"/>
<reference evidence="4 5" key="1">
    <citation type="submission" date="2020-05" db="EMBL/GenBank/DDBJ databases">
        <title>MicrobeNet Type strains.</title>
        <authorList>
            <person name="Nicholson A.C."/>
        </authorList>
    </citation>
    <scope>NUCLEOTIDE SEQUENCE [LARGE SCALE GENOMIC DNA]</scope>
    <source>
        <strain evidence="4 5">JCM 3224</strain>
    </source>
</reference>
<name>A0A849C7W9_9NOCA</name>
<dbReference type="RefSeq" id="WP_067521802.1">
    <property type="nucleotide sequence ID" value="NZ_JABELX010000011.1"/>
</dbReference>
<keyword evidence="5" id="KW-1185">Reference proteome</keyword>
<gene>
    <name evidence="4" type="ORF">HLB23_28965</name>
</gene>
<protein>
    <recommendedName>
        <fullName evidence="3">DUF8175 domain-containing protein</fullName>
    </recommendedName>
</protein>
<proteinExistence type="predicted"/>
<dbReference type="InterPro" id="IPR058488">
    <property type="entry name" value="DUF8175"/>
</dbReference>
<keyword evidence="2" id="KW-1133">Transmembrane helix</keyword>
<evidence type="ECO:0000313" key="5">
    <source>
        <dbReference type="Proteomes" id="UP000586827"/>
    </source>
</evidence>
<evidence type="ECO:0000256" key="1">
    <source>
        <dbReference type="SAM" id="MobiDB-lite"/>
    </source>
</evidence>
<feature type="compositionally biased region" description="Polar residues" evidence="1">
    <location>
        <begin position="14"/>
        <end position="27"/>
    </location>
</feature>